<protein>
    <recommendedName>
        <fullName evidence="3">HAD family hydrolase</fullName>
    </recommendedName>
</protein>
<dbReference type="Proteomes" id="UP000178347">
    <property type="component" value="Unassembled WGS sequence"/>
</dbReference>
<dbReference type="AlphaFoldDB" id="A0A1F6MRR8"/>
<dbReference type="PANTHER" id="PTHR43611:SF3">
    <property type="entry name" value="FLAVIN MONONUCLEOTIDE HYDROLASE 1, CHLOROPLATIC"/>
    <property type="match status" value="1"/>
</dbReference>
<reference evidence="1 2" key="1">
    <citation type="journal article" date="2016" name="Nat. Commun.">
        <title>Thousands of microbial genomes shed light on interconnected biogeochemical processes in an aquifer system.</title>
        <authorList>
            <person name="Anantharaman K."/>
            <person name="Brown C.T."/>
            <person name="Hug L.A."/>
            <person name="Sharon I."/>
            <person name="Castelle C.J."/>
            <person name="Probst A.J."/>
            <person name="Thomas B.C."/>
            <person name="Singh A."/>
            <person name="Wilkins M.J."/>
            <person name="Karaoz U."/>
            <person name="Brodie E.L."/>
            <person name="Williams K.H."/>
            <person name="Hubbard S.S."/>
            <person name="Banfield J.F."/>
        </authorList>
    </citation>
    <scope>NUCLEOTIDE SEQUENCE [LARGE SCALE GENOMIC DNA]</scope>
</reference>
<evidence type="ECO:0000313" key="2">
    <source>
        <dbReference type="Proteomes" id="UP000178347"/>
    </source>
</evidence>
<dbReference type="InterPro" id="IPR036412">
    <property type="entry name" value="HAD-like_sf"/>
</dbReference>
<proteinExistence type="predicted"/>
<dbReference type="Pfam" id="PF00702">
    <property type="entry name" value="Hydrolase"/>
    <property type="match status" value="1"/>
</dbReference>
<dbReference type="InterPro" id="IPR023214">
    <property type="entry name" value="HAD_sf"/>
</dbReference>
<evidence type="ECO:0000313" key="1">
    <source>
        <dbReference type="EMBL" id="OGH74327.1"/>
    </source>
</evidence>
<dbReference type="STRING" id="1798692.A3G00_02645"/>
<sequence>MIFDKIKIKAVIFDWGGVCCREAEPFASKELQKRLGLAPEEIIKEVVEVYDDFYRGKYSGEVFWRKVMSHFKLAEDSSINPLSLAQAYLDSYELWPEVMDIALRLRGAYKVGLLSDLSPVMRDHIRSKYDLNNFFPVQVFSCDEGINLQKKDGVEIFKIALNKMDAVAEAALFIDNSKNKIKVAEMAGLKTLLFEDKDKFLDDIKVLL</sequence>
<gene>
    <name evidence="1" type="ORF">A3G00_02645</name>
</gene>
<evidence type="ECO:0008006" key="3">
    <source>
        <dbReference type="Google" id="ProtNLM"/>
    </source>
</evidence>
<name>A0A1F6MRR8_9BACT</name>
<organism evidence="1 2">
    <name type="scientific">Candidatus Magasanikbacteria bacterium RIFCSPLOWO2_12_FULL_43_12</name>
    <dbReference type="NCBI Taxonomy" id="1798692"/>
    <lineage>
        <taxon>Bacteria</taxon>
        <taxon>Candidatus Magasanikiibacteriota</taxon>
    </lineage>
</organism>
<dbReference type="Gene3D" id="3.40.50.1000">
    <property type="entry name" value="HAD superfamily/HAD-like"/>
    <property type="match status" value="1"/>
</dbReference>
<accession>A0A1F6MRR8</accession>
<comment type="caution">
    <text evidence="1">The sequence shown here is derived from an EMBL/GenBank/DDBJ whole genome shotgun (WGS) entry which is preliminary data.</text>
</comment>
<dbReference type="SUPFAM" id="SSF56784">
    <property type="entry name" value="HAD-like"/>
    <property type="match status" value="1"/>
</dbReference>
<dbReference type="EMBL" id="MFQN01000019">
    <property type="protein sequence ID" value="OGH74327.1"/>
    <property type="molecule type" value="Genomic_DNA"/>
</dbReference>
<dbReference type="PANTHER" id="PTHR43611">
    <property type="entry name" value="ALPHA-D-GLUCOSE 1-PHOSPHATE PHOSPHATASE"/>
    <property type="match status" value="1"/>
</dbReference>